<dbReference type="EMBL" id="SRMN01000053">
    <property type="protein sequence ID" value="TGH23259.1"/>
    <property type="molecule type" value="Genomic_DNA"/>
</dbReference>
<organism evidence="6 7">
    <name type="scientific">Aphanocapsa feldmannii 277cI</name>
    <dbReference type="NCBI Taxonomy" id="2507554"/>
    <lineage>
        <taxon>Bacteria</taxon>
        <taxon>Bacillati</taxon>
        <taxon>Cyanobacteriota</taxon>
        <taxon>Cyanophyceae</taxon>
        <taxon>Oscillatoriophycideae</taxon>
        <taxon>Chroococcales</taxon>
        <taxon>Microcystaceae</taxon>
        <taxon>Aphanocapsa</taxon>
    </lineage>
</organism>
<sequence length="317" mass="34119">MDWLRQLPLGQYVDGEKGWIRHLDPRIKFAWALAFLITPILATAQWRLSLVALLLLLTVASGLPPRIWYRTLMLLMALSLLVAALSLLLPASRTLPLAAQRPAAEWRDGTNDQSLRPQSPPAGAWELLRWGPLQAGPLNIGPLVVNRASVKLAFNSGTLLFTLVHSANLLLLSTPAEELAWTLGWALTPLVRFGLPAEELGFTLLLSLRFLPLVQEEFQNLVRSVATRAVNFRQLGWKASFALLLASGERLLANVLLRADQGADALIARGGAAADAGQSQLVERAGTASAGLADGAALAARLGLNTASGHPMDLPNP</sequence>
<evidence type="ECO:0000313" key="6">
    <source>
        <dbReference type="EMBL" id="TGH23259.1"/>
    </source>
</evidence>
<evidence type="ECO:0000313" key="7">
    <source>
        <dbReference type="Proteomes" id="UP000315454"/>
    </source>
</evidence>
<feature type="transmembrane region" description="Helical" evidence="5">
    <location>
        <begin position="29"/>
        <end position="55"/>
    </location>
</feature>
<dbReference type="GO" id="GO:0005886">
    <property type="term" value="C:plasma membrane"/>
    <property type="evidence" value="ECO:0007669"/>
    <property type="project" value="UniProtKB-ARBA"/>
</dbReference>
<evidence type="ECO:0000256" key="1">
    <source>
        <dbReference type="ARBA" id="ARBA00004141"/>
    </source>
</evidence>
<dbReference type="PANTHER" id="PTHR33514:SF13">
    <property type="entry name" value="PROTEIN ABCI12, CHLOROPLASTIC"/>
    <property type="match status" value="1"/>
</dbReference>
<evidence type="ECO:0000256" key="5">
    <source>
        <dbReference type="SAM" id="Phobius"/>
    </source>
</evidence>
<evidence type="ECO:0000256" key="3">
    <source>
        <dbReference type="ARBA" id="ARBA00022989"/>
    </source>
</evidence>
<dbReference type="InterPro" id="IPR003339">
    <property type="entry name" value="ABC/ECF_trnsptr_transmembrane"/>
</dbReference>
<evidence type="ECO:0000256" key="2">
    <source>
        <dbReference type="ARBA" id="ARBA00022692"/>
    </source>
</evidence>
<gene>
    <name evidence="6" type="ORF">ERJ68_04130</name>
</gene>
<evidence type="ECO:0000256" key="4">
    <source>
        <dbReference type="ARBA" id="ARBA00023136"/>
    </source>
</evidence>
<feature type="transmembrane region" description="Helical" evidence="5">
    <location>
        <begin position="67"/>
        <end position="91"/>
    </location>
</feature>
<proteinExistence type="predicted"/>
<keyword evidence="3 5" id="KW-1133">Transmembrane helix</keyword>
<accession>A0A524RTY6</accession>
<keyword evidence="4 5" id="KW-0472">Membrane</keyword>
<dbReference type="Proteomes" id="UP000315454">
    <property type="component" value="Unassembled WGS sequence"/>
</dbReference>
<dbReference type="AlphaFoldDB" id="A0A524RTY6"/>
<keyword evidence="2 5" id="KW-0812">Transmembrane</keyword>
<dbReference type="PANTHER" id="PTHR33514">
    <property type="entry name" value="PROTEIN ABCI12, CHLOROPLASTIC"/>
    <property type="match status" value="1"/>
</dbReference>
<protein>
    <submittedName>
        <fullName evidence="6">Energy-coupling factor transporter transmembrane protein EcfT</fullName>
    </submittedName>
</protein>
<comment type="caution">
    <text evidence="6">The sequence shown here is derived from an EMBL/GenBank/DDBJ whole genome shotgun (WGS) entry which is preliminary data.</text>
</comment>
<reference evidence="6 7" key="1">
    <citation type="journal article" date="2019" name="mSystems">
        <title>Life at home and on the roam: Genomic adaptions reflect the dual lifestyle of an intracellular, facultative symbiont.</title>
        <authorList>
            <person name="Burgsdorf I."/>
        </authorList>
    </citation>
    <scope>NUCLEOTIDE SEQUENCE [LARGE SCALE GENOMIC DNA]</scope>
    <source>
        <strain evidence="6">277cI</strain>
    </source>
</reference>
<comment type="subcellular location">
    <subcellularLocation>
        <location evidence="1">Membrane</location>
        <topology evidence="1">Multi-pass membrane protein</topology>
    </subcellularLocation>
</comment>
<name>A0A524RTY6_9CHRO</name>
<dbReference type="Pfam" id="PF02361">
    <property type="entry name" value="CbiQ"/>
    <property type="match status" value="1"/>
</dbReference>